<evidence type="ECO:0000313" key="1">
    <source>
        <dbReference type="EMBL" id="OIT35847.1"/>
    </source>
</evidence>
<gene>
    <name evidence="1" type="ORF">A4A49_64570</name>
</gene>
<evidence type="ECO:0000313" key="2">
    <source>
        <dbReference type="Proteomes" id="UP000187609"/>
    </source>
</evidence>
<feature type="non-terminal residue" evidence="1">
    <location>
        <position position="135"/>
    </location>
</feature>
<dbReference type="AlphaFoldDB" id="A0A314L3T3"/>
<dbReference type="PANTHER" id="PTHR35218">
    <property type="entry name" value="RNASE H DOMAIN-CONTAINING PROTEIN"/>
    <property type="match status" value="1"/>
</dbReference>
<accession>A0A314L3T3</accession>
<dbReference type="PANTHER" id="PTHR35218:SF8">
    <property type="entry name" value="ENDONUCLEASE_EXONUCLEASE_PHOSPHATASE"/>
    <property type="match status" value="1"/>
</dbReference>
<protein>
    <submittedName>
        <fullName evidence="1">Uncharacterized protein</fullName>
    </submittedName>
</protein>
<feature type="non-terminal residue" evidence="1">
    <location>
        <position position="1"/>
    </location>
</feature>
<dbReference type="EMBL" id="MJEQ01000507">
    <property type="protein sequence ID" value="OIT35847.1"/>
    <property type="molecule type" value="Genomic_DNA"/>
</dbReference>
<dbReference type="Proteomes" id="UP000187609">
    <property type="component" value="Unassembled WGS sequence"/>
</dbReference>
<keyword evidence="2" id="KW-1185">Reference proteome</keyword>
<sequence length="135" mass="15434">LLVLLKITMADHKHLTTELQFDAQFQNPSIGQSGGTVLMWKDELLKIEEVSTTSQGIHAMGWKACSKASRWVVHKWDRVNFLEDIWLPNMQPLNSIPRGPWQQADLNMKVNTLHRNGAWDLKSISYPIPDDITSI</sequence>
<reference evidence="1" key="1">
    <citation type="submission" date="2016-11" db="EMBL/GenBank/DDBJ databases">
        <title>The genome of Nicotiana attenuata.</title>
        <authorList>
            <person name="Xu S."/>
            <person name="Brockmoeller T."/>
            <person name="Gaquerel E."/>
            <person name="Navarro A."/>
            <person name="Kuhl H."/>
            <person name="Gase K."/>
            <person name="Ling Z."/>
            <person name="Zhou W."/>
            <person name="Kreitzer C."/>
            <person name="Stanke M."/>
            <person name="Tang H."/>
            <person name="Lyons E."/>
            <person name="Pandey P."/>
            <person name="Pandey S.P."/>
            <person name="Timmermann B."/>
            <person name="Baldwin I.T."/>
        </authorList>
    </citation>
    <scope>NUCLEOTIDE SEQUENCE [LARGE SCALE GENOMIC DNA]</scope>
    <source>
        <strain evidence="1">UT</strain>
    </source>
</reference>
<proteinExistence type="predicted"/>
<comment type="caution">
    <text evidence="1">The sequence shown here is derived from an EMBL/GenBank/DDBJ whole genome shotgun (WGS) entry which is preliminary data.</text>
</comment>
<organism evidence="1 2">
    <name type="scientific">Nicotiana attenuata</name>
    <name type="common">Coyote tobacco</name>
    <dbReference type="NCBI Taxonomy" id="49451"/>
    <lineage>
        <taxon>Eukaryota</taxon>
        <taxon>Viridiplantae</taxon>
        <taxon>Streptophyta</taxon>
        <taxon>Embryophyta</taxon>
        <taxon>Tracheophyta</taxon>
        <taxon>Spermatophyta</taxon>
        <taxon>Magnoliopsida</taxon>
        <taxon>eudicotyledons</taxon>
        <taxon>Gunneridae</taxon>
        <taxon>Pentapetalae</taxon>
        <taxon>asterids</taxon>
        <taxon>lamiids</taxon>
        <taxon>Solanales</taxon>
        <taxon>Solanaceae</taxon>
        <taxon>Nicotianoideae</taxon>
        <taxon>Nicotianeae</taxon>
        <taxon>Nicotiana</taxon>
    </lineage>
</organism>
<name>A0A314L3T3_NICAT</name>